<dbReference type="SMART" id="SM00436">
    <property type="entry name" value="TOP1Bc"/>
    <property type="match status" value="1"/>
</dbReference>
<keyword evidence="3" id="KW-0479">Metal-binding</keyword>
<keyword evidence="7 10" id="KW-0799">Topoisomerase</keyword>
<evidence type="ECO:0000256" key="11">
    <source>
        <dbReference type="SAM" id="MobiDB-lite"/>
    </source>
</evidence>
<dbReference type="HOGENOM" id="CLU_002929_4_3_7"/>
<dbReference type="GO" id="GO:0006265">
    <property type="term" value="P:DNA topological change"/>
    <property type="evidence" value="ECO:0007669"/>
    <property type="project" value="UniProtKB-UniRule"/>
</dbReference>
<dbReference type="PROSITE" id="PS00396">
    <property type="entry name" value="TOPO_IA_1"/>
    <property type="match status" value="1"/>
</dbReference>
<evidence type="ECO:0000256" key="9">
    <source>
        <dbReference type="ARBA" id="ARBA00023235"/>
    </source>
</evidence>
<evidence type="ECO:0000256" key="8">
    <source>
        <dbReference type="ARBA" id="ARBA00023125"/>
    </source>
</evidence>
<dbReference type="SUPFAM" id="SSF57783">
    <property type="entry name" value="Zinc beta-ribbon"/>
    <property type="match status" value="2"/>
</dbReference>
<feature type="site" description="Interaction with DNA" evidence="10">
    <location>
        <position position="33"/>
    </location>
</feature>
<feature type="region of interest" description="Interaction with DNA" evidence="10">
    <location>
        <begin position="164"/>
        <end position="169"/>
    </location>
</feature>
<dbReference type="InterPro" id="IPR034149">
    <property type="entry name" value="TOPRIM_TopoI"/>
</dbReference>
<dbReference type="SMART" id="SM00493">
    <property type="entry name" value="TOPRIM"/>
    <property type="match status" value="1"/>
</dbReference>
<dbReference type="GO" id="GO:0003917">
    <property type="term" value="F:DNA topoisomerase type I (single strand cut, ATP-independent) activity"/>
    <property type="evidence" value="ECO:0007669"/>
    <property type="project" value="UniProtKB-UniRule"/>
</dbReference>
<evidence type="ECO:0000313" key="14">
    <source>
        <dbReference type="EMBL" id="ETW97525.1"/>
    </source>
</evidence>
<dbReference type="InterPro" id="IPR013498">
    <property type="entry name" value="Topo_IA_Znf"/>
</dbReference>
<dbReference type="Pfam" id="PF01131">
    <property type="entry name" value="Topoisom_bac"/>
    <property type="match status" value="1"/>
</dbReference>
<feature type="region of interest" description="Disordered" evidence="11">
    <location>
        <begin position="424"/>
        <end position="443"/>
    </location>
</feature>
<feature type="domain" description="Toprim" evidence="12">
    <location>
        <begin position="3"/>
        <end position="114"/>
    </location>
</feature>
<sequence>MAKSLIIVESPAKAKTLKKYLGPNFSVKASVGHVKDLPAKRLGIDIDKDFAPEYVTIRGKGKVLQELRAEAKKADQIYLAPDPDREGEAIAWHIANELKSADKEQIYRVMLHEITQKGVTEALQQPGRIDEDKVAAQQARRLLDRLVGYKISPLLWKKVQRNLSAGRVQSVALRIICERDQEIADFESEEYWTLDADMQTSQPPQFRSRLFAIEGEKAKIANEAEVQRMVEDLQEATYTVAEVKKSKRRRNPSPPFITSTLQQDAARKLHFSARRTMRVAQQLYEGLAVGDEGEVGLITYMRTDSTRISDEAVQEAQRFITETYGQEFVVNKARKFKNQKAAQDAHEAIRPTSVLRTPEQMANYLNDEQLSLYTLIWKRFVASQMSSAEFDHTTVDIDAKQYRFRATGSIMRFAGFTTLYEEAAPEASAQDTDTEGKNHTLPPLKKGEAVTLQELLPKQHFTQPPPRFTEASLVHELERLGIGRPSTYASILSTLRDRNYVDDSERKFVPTELGVMVNELLVQCFPDILNVSFTADLEDKLDKIEGGEHNWVETLQNFYDPFVVDLQNAAETMRDVKKEFEETDEVCDKCSKPMIIRWGRFGRFMACSGFPDCKNTRELATSKEDGETASKPAPSVDVKCDVCGKPMALKRGRFGEFLACTGFPECKSTKPAAVEMDCPLDGCGGQIVQRRSKRGRSFYGCTNYPTCTFSAWQRPVTRTCPQCQSPYLLEKRTKNDPVGSWVCPSKECDFSERADTEQADAASVA</sequence>
<dbReference type="InterPro" id="IPR005733">
    <property type="entry name" value="TopoI_bac-type"/>
</dbReference>
<comment type="subunit">
    <text evidence="10">Monomer.</text>
</comment>
<dbReference type="Proteomes" id="UP000019141">
    <property type="component" value="Unassembled WGS sequence"/>
</dbReference>
<evidence type="ECO:0000256" key="1">
    <source>
        <dbReference type="ARBA" id="ARBA00000213"/>
    </source>
</evidence>
<keyword evidence="9 10" id="KW-0413">Isomerase</keyword>
<comment type="caution">
    <text evidence="14">The sequence shown here is derived from an EMBL/GenBank/DDBJ whole genome shotgun (WGS) entry which is preliminary data.</text>
</comment>
<dbReference type="EC" id="5.6.2.1" evidence="10"/>
<dbReference type="GO" id="GO:0003677">
    <property type="term" value="F:DNA binding"/>
    <property type="evidence" value="ECO:0007669"/>
    <property type="project" value="UniProtKB-KW"/>
</dbReference>
<evidence type="ECO:0000259" key="13">
    <source>
        <dbReference type="PROSITE" id="PS52039"/>
    </source>
</evidence>
<dbReference type="InterPro" id="IPR013497">
    <property type="entry name" value="Topo_IA_cen"/>
</dbReference>
<dbReference type="InterPro" id="IPR000380">
    <property type="entry name" value="Topo_IA"/>
</dbReference>
<dbReference type="Pfam" id="PF01751">
    <property type="entry name" value="Toprim"/>
    <property type="match status" value="1"/>
</dbReference>
<dbReference type="NCBIfam" id="TIGR01051">
    <property type="entry name" value="topA_bact"/>
    <property type="match status" value="1"/>
</dbReference>
<dbReference type="HAMAP" id="MF_00952">
    <property type="entry name" value="Topoisom_1_prok"/>
    <property type="match status" value="1"/>
</dbReference>
<dbReference type="InterPro" id="IPR013825">
    <property type="entry name" value="Topo_IA_cen_sub2"/>
</dbReference>
<evidence type="ECO:0000256" key="5">
    <source>
        <dbReference type="ARBA" id="ARBA00022833"/>
    </source>
</evidence>
<gene>
    <name evidence="10" type="primary">topA</name>
    <name evidence="14" type="ORF">ETSY1_22320</name>
</gene>
<keyword evidence="4" id="KW-0863">Zinc-finger</keyword>
<dbReference type="InterPro" id="IPR023406">
    <property type="entry name" value="Topo_IA_AS"/>
</dbReference>
<evidence type="ECO:0000313" key="15">
    <source>
        <dbReference type="Proteomes" id="UP000019141"/>
    </source>
</evidence>
<dbReference type="Gene3D" id="3.30.65.10">
    <property type="entry name" value="Bacterial Topoisomerase I, domain 1"/>
    <property type="match status" value="3"/>
</dbReference>
<evidence type="ECO:0000256" key="2">
    <source>
        <dbReference type="ARBA" id="ARBA00009446"/>
    </source>
</evidence>
<feature type="site" description="Interaction with DNA" evidence="10">
    <location>
        <position position="302"/>
    </location>
</feature>
<feature type="domain" description="Topo IA-type catalytic" evidence="13">
    <location>
        <begin position="130"/>
        <end position="566"/>
    </location>
</feature>
<dbReference type="SMART" id="SM00437">
    <property type="entry name" value="TOP1Ac"/>
    <property type="match status" value="1"/>
</dbReference>
<dbReference type="Pfam" id="PF01396">
    <property type="entry name" value="Zn_ribbon_Top1"/>
    <property type="match status" value="4"/>
</dbReference>
<organism evidence="14 15">
    <name type="scientific">Entotheonella factor</name>
    <dbReference type="NCBI Taxonomy" id="1429438"/>
    <lineage>
        <taxon>Bacteria</taxon>
        <taxon>Pseudomonadati</taxon>
        <taxon>Nitrospinota/Tectimicrobiota group</taxon>
        <taxon>Candidatus Tectimicrobiota</taxon>
        <taxon>Candidatus Entotheonellia</taxon>
        <taxon>Candidatus Entotheonellales</taxon>
        <taxon>Candidatus Entotheonellaceae</taxon>
        <taxon>Candidatus Entotheonella</taxon>
    </lineage>
</organism>
<evidence type="ECO:0000256" key="10">
    <source>
        <dbReference type="HAMAP-Rule" id="MF_00952"/>
    </source>
</evidence>
<feature type="site" description="Interaction with DNA" evidence="10">
    <location>
        <position position="149"/>
    </location>
</feature>
<keyword evidence="5" id="KW-0862">Zinc</keyword>
<dbReference type="PATRIC" id="fig|1429438.4.peg.4307"/>
<dbReference type="CDD" id="cd00186">
    <property type="entry name" value="TOP1Ac"/>
    <property type="match status" value="1"/>
</dbReference>
<dbReference type="PROSITE" id="PS52039">
    <property type="entry name" value="TOPO_IA_2"/>
    <property type="match status" value="1"/>
</dbReference>
<evidence type="ECO:0000256" key="4">
    <source>
        <dbReference type="ARBA" id="ARBA00022771"/>
    </source>
</evidence>
<dbReference type="Gene3D" id="2.70.20.10">
    <property type="entry name" value="Topoisomerase I, domain 3"/>
    <property type="match status" value="1"/>
</dbReference>
<dbReference type="Gene3D" id="1.10.460.10">
    <property type="entry name" value="Topoisomerase I, domain 2"/>
    <property type="match status" value="1"/>
</dbReference>
<dbReference type="Gene3D" id="1.10.290.10">
    <property type="entry name" value="Topoisomerase I, domain 4"/>
    <property type="match status" value="1"/>
</dbReference>
<dbReference type="PANTHER" id="PTHR42785:SF1">
    <property type="entry name" value="DNA TOPOISOMERASE"/>
    <property type="match status" value="1"/>
</dbReference>
<comment type="similarity">
    <text evidence="2 10">Belongs to the type IA topoisomerase family.</text>
</comment>
<dbReference type="EMBL" id="AZHW01000653">
    <property type="protein sequence ID" value="ETW97525.1"/>
    <property type="molecule type" value="Genomic_DNA"/>
</dbReference>
<name>W4LII3_ENTF1</name>
<dbReference type="InterPro" id="IPR003601">
    <property type="entry name" value="Topo_IA_2"/>
</dbReference>
<protein>
    <recommendedName>
        <fullName evidence="10">DNA topoisomerase 1</fullName>
        <ecNumber evidence="10">5.6.2.1</ecNumber>
    </recommendedName>
    <alternativeName>
        <fullName evidence="10">DNA topoisomerase I</fullName>
    </alternativeName>
</protein>
<evidence type="ECO:0000259" key="12">
    <source>
        <dbReference type="PROSITE" id="PS50880"/>
    </source>
</evidence>
<feature type="site" description="Interaction with DNA" evidence="10">
    <location>
        <position position="156"/>
    </location>
</feature>
<dbReference type="SUPFAM" id="SSF56712">
    <property type="entry name" value="Prokaryotic type I DNA topoisomerase"/>
    <property type="match status" value="1"/>
</dbReference>
<feature type="active site" description="O-(5'-phospho-DNA)-tyrosine intermediate" evidence="10">
    <location>
        <position position="300"/>
    </location>
</feature>
<dbReference type="PANTHER" id="PTHR42785">
    <property type="entry name" value="DNA TOPOISOMERASE, TYPE IA, CORE"/>
    <property type="match status" value="1"/>
</dbReference>
<dbReference type="InterPro" id="IPR028612">
    <property type="entry name" value="Topoisom_1_IA"/>
</dbReference>
<keyword evidence="8 10" id="KW-0238">DNA-binding</keyword>
<dbReference type="GO" id="GO:0008270">
    <property type="term" value="F:zinc ion binding"/>
    <property type="evidence" value="ECO:0007669"/>
    <property type="project" value="UniProtKB-KW"/>
</dbReference>
<feature type="site" description="Interaction with DNA" evidence="10">
    <location>
        <position position="140"/>
    </location>
</feature>
<dbReference type="PRINTS" id="PR00417">
    <property type="entry name" value="PRTPISMRASEI"/>
</dbReference>
<evidence type="ECO:0000256" key="6">
    <source>
        <dbReference type="ARBA" id="ARBA00022842"/>
    </source>
</evidence>
<dbReference type="InterPro" id="IPR013824">
    <property type="entry name" value="Topo_IA_cen_sub1"/>
</dbReference>
<dbReference type="CDD" id="cd03363">
    <property type="entry name" value="TOPRIM_TopoIA_TopoI"/>
    <property type="match status" value="1"/>
</dbReference>
<comment type="catalytic activity">
    <reaction evidence="1 10">
        <text>ATP-independent breakage of single-stranded DNA, followed by passage and rejoining.</text>
        <dbReference type="EC" id="5.6.2.1"/>
    </reaction>
</comment>
<dbReference type="InterPro" id="IPR006171">
    <property type="entry name" value="TOPRIM_dom"/>
</dbReference>
<dbReference type="AlphaFoldDB" id="W4LII3"/>
<keyword evidence="6" id="KW-0460">Magnesium</keyword>
<evidence type="ECO:0000256" key="7">
    <source>
        <dbReference type="ARBA" id="ARBA00023029"/>
    </source>
</evidence>
<feature type="site" description="Interaction with DNA" evidence="10">
    <location>
        <position position="141"/>
    </location>
</feature>
<evidence type="ECO:0000256" key="3">
    <source>
        <dbReference type="ARBA" id="ARBA00022723"/>
    </source>
</evidence>
<dbReference type="InterPro" id="IPR013826">
    <property type="entry name" value="Topo_IA_cen_sub3"/>
</dbReference>
<accession>W4LII3</accession>
<keyword evidence="15" id="KW-1185">Reference proteome</keyword>
<feature type="site" description="Interaction with DNA" evidence="10">
    <location>
        <position position="144"/>
    </location>
</feature>
<proteinExistence type="inferred from homology"/>
<dbReference type="InterPro" id="IPR023405">
    <property type="entry name" value="Topo_IA_core_domain"/>
</dbReference>
<dbReference type="InterPro" id="IPR003602">
    <property type="entry name" value="Topo_IA_DNA-bd_dom"/>
</dbReference>
<reference evidence="14 15" key="1">
    <citation type="journal article" date="2014" name="Nature">
        <title>An environmental bacterial taxon with a large and distinct metabolic repertoire.</title>
        <authorList>
            <person name="Wilson M.C."/>
            <person name="Mori T."/>
            <person name="Ruckert C."/>
            <person name="Uria A.R."/>
            <person name="Helf M.J."/>
            <person name="Takada K."/>
            <person name="Gernert C."/>
            <person name="Steffens U.A."/>
            <person name="Heycke N."/>
            <person name="Schmitt S."/>
            <person name="Rinke C."/>
            <person name="Helfrich E.J."/>
            <person name="Brachmann A.O."/>
            <person name="Gurgui C."/>
            <person name="Wakimoto T."/>
            <person name="Kracht M."/>
            <person name="Crusemann M."/>
            <person name="Hentschel U."/>
            <person name="Abe I."/>
            <person name="Matsunaga S."/>
            <person name="Kalinowski J."/>
            <person name="Takeyama H."/>
            <person name="Piel J."/>
        </authorList>
    </citation>
    <scope>NUCLEOTIDE SEQUENCE [LARGE SCALE GENOMIC DNA]</scope>
    <source>
        <strain evidence="15">TSY1</strain>
    </source>
</reference>
<dbReference type="GO" id="GO:0005694">
    <property type="term" value="C:chromosome"/>
    <property type="evidence" value="ECO:0007669"/>
    <property type="project" value="InterPro"/>
</dbReference>
<dbReference type="Gene3D" id="3.40.50.140">
    <property type="match status" value="1"/>
</dbReference>
<dbReference type="PROSITE" id="PS50880">
    <property type="entry name" value="TOPRIM"/>
    <property type="match status" value="1"/>
</dbReference>
<comment type="function">
    <text evidence="10">Releases the supercoiling and torsional tension of DNA, which is introduced during the DNA replication and transcription, by transiently cleaving and rejoining one strand of the DNA duplex. Introduces a single-strand break via transesterification at a target site in duplex DNA. The scissile phosphodiester is attacked by the catalytic tyrosine of the enzyme, resulting in the formation of a DNA-(5'-phosphotyrosyl)-enzyme intermediate and the expulsion of a 3'-OH DNA strand. The free DNA strand then undergoes passage around the unbroken strand, thus removing DNA supercoils. Finally, in the religation step, the DNA 3'-OH attacks the covalent intermediate to expel the active-site tyrosine and restore the DNA phosphodiester backbone.</text>
</comment>
<feature type="site" description="Interaction with DNA" evidence="10">
    <location>
        <position position="498"/>
    </location>
</feature>